<dbReference type="EMBL" id="JBEVYD010000003">
    <property type="protein sequence ID" value="KAL3234363.1"/>
    <property type="molecule type" value="Genomic_DNA"/>
</dbReference>
<dbReference type="CDD" id="cd14279">
    <property type="entry name" value="CUE"/>
    <property type="match status" value="1"/>
</dbReference>
<feature type="compositionally biased region" description="Basic residues" evidence="1">
    <location>
        <begin position="191"/>
        <end position="200"/>
    </location>
</feature>
<evidence type="ECO:0000259" key="2">
    <source>
        <dbReference type="PROSITE" id="PS50828"/>
    </source>
</evidence>
<dbReference type="GO" id="GO:0004519">
    <property type="term" value="F:endonuclease activity"/>
    <property type="evidence" value="ECO:0007669"/>
    <property type="project" value="UniProtKB-KW"/>
</dbReference>
<dbReference type="PANTHER" id="PTHR46535">
    <property type="entry name" value="NEDD4-BINDING PROTEIN 2"/>
    <property type="match status" value="1"/>
</dbReference>
<dbReference type="SMART" id="SM00463">
    <property type="entry name" value="SMR"/>
    <property type="match status" value="1"/>
</dbReference>
<dbReference type="PROSITE" id="PS51140">
    <property type="entry name" value="CUE"/>
    <property type="match status" value="1"/>
</dbReference>
<dbReference type="SUPFAM" id="SSF160443">
    <property type="entry name" value="SMR domain-like"/>
    <property type="match status" value="1"/>
</dbReference>
<comment type="caution">
    <text evidence="4">The sequence shown here is derived from an EMBL/GenBank/DDBJ whole genome shotgun (WGS) entry which is preliminary data.</text>
</comment>
<dbReference type="Proteomes" id="UP001623330">
    <property type="component" value="Unassembled WGS sequence"/>
</dbReference>
<keyword evidence="4" id="KW-0540">Nuclease</keyword>
<dbReference type="PROSITE" id="PS50828">
    <property type="entry name" value="SMR"/>
    <property type="match status" value="1"/>
</dbReference>
<evidence type="ECO:0000256" key="1">
    <source>
        <dbReference type="SAM" id="MobiDB-lite"/>
    </source>
</evidence>
<name>A0ABR4NYT3_9SACH</name>
<organism evidence="4 5">
    <name type="scientific">Nakaseomyces bracarensis</name>
    <dbReference type="NCBI Taxonomy" id="273131"/>
    <lineage>
        <taxon>Eukaryota</taxon>
        <taxon>Fungi</taxon>
        <taxon>Dikarya</taxon>
        <taxon>Ascomycota</taxon>
        <taxon>Saccharomycotina</taxon>
        <taxon>Saccharomycetes</taxon>
        <taxon>Saccharomycetales</taxon>
        <taxon>Saccharomycetaceae</taxon>
        <taxon>Nakaseomyces</taxon>
    </lineage>
</organism>
<feature type="domain" description="Smr" evidence="2">
    <location>
        <begin position="361"/>
        <end position="457"/>
    </location>
</feature>
<dbReference type="InterPro" id="IPR052772">
    <property type="entry name" value="Endo/PolyKinase_Domain-Protein"/>
</dbReference>
<dbReference type="InterPro" id="IPR002625">
    <property type="entry name" value="Smr_dom"/>
</dbReference>
<feature type="region of interest" description="Disordered" evidence="1">
    <location>
        <begin position="179"/>
        <end position="200"/>
    </location>
</feature>
<evidence type="ECO:0000313" key="4">
    <source>
        <dbReference type="EMBL" id="KAL3234363.1"/>
    </source>
</evidence>
<keyword evidence="4" id="KW-0378">Hydrolase</keyword>
<dbReference type="PANTHER" id="PTHR46535:SF1">
    <property type="entry name" value="NEDD4-BINDING PROTEIN 2"/>
    <property type="match status" value="1"/>
</dbReference>
<proteinExistence type="predicted"/>
<evidence type="ECO:0000313" key="5">
    <source>
        <dbReference type="Proteomes" id="UP001623330"/>
    </source>
</evidence>
<accession>A0ABR4NYT3</accession>
<gene>
    <name evidence="4" type="ORF">RNJ44_03125</name>
</gene>
<feature type="domain" description="CUE" evidence="3">
    <location>
        <begin position="2"/>
        <end position="45"/>
    </location>
</feature>
<reference evidence="4 5" key="1">
    <citation type="submission" date="2024-05" db="EMBL/GenBank/DDBJ databases">
        <title>Long read based assembly of the Candida bracarensis genome reveals expanded adhesin content.</title>
        <authorList>
            <person name="Marcet-Houben M."/>
            <person name="Ksiezopolska E."/>
            <person name="Gabaldon T."/>
        </authorList>
    </citation>
    <scope>NUCLEOTIDE SEQUENCE [LARGE SCALE GENOMIC DNA]</scope>
    <source>
        <strain evidence="4 5">CBM6</strain>
    </source>
</reference>
<dbReference type="Gene3D" id="3.30.1370.110">
    <property type="match status" value="1"/>
</dbReference>
<dbReference type="InterPro" id="IPR003892">
    <property type="entry name" value="CUE"/>
</dbReference>
<protein>
    <submittedName>
        <fullName evidence="4">Endonuclease CUE2</fullName>
    </submittedName>
</protein>
<dbReference type="InterPro" id="IPR036063">
    <property type="entry name" value="Smr_dom_sf"/>
</dbReference>
<evidence type="ECO:0000259" key="3">
    <source>
        <dbReference type="PROSITE" id="PS51140"/>
    </source>
</evidence>
<sequence>MVDDAALVILADMFPEECVDVLSRALIDTNNDVSLACSMLLSSKDVESTDDPEIGTNDVLQDLFELFPQISRDEIERLYLQQKEQKGEQFDANDVVLDLLSYEAIKHSLEEDKSTLNGSDRSSGSSQWDKTKENVDIIMRFTNVTREDANKYYIGNLFSAPLAIITIIKDSDLKRPVEPKVNSRIQTNKQQPRRVGGRVQGHHGLAHIKKRPELQKENTFEHLSLEEDRVADTNDLEDTLTAEEEILIDSTIENNTMLNAMNPEFIKKANNYYGDKRKLARLIQYLSEVKAAKLTFIAKLDKPVINIQEKFQLRTTSRSSSNGSNKSQTPTTVLRPHMIQGKENFKKAEEMISQFFVSYKLDFHGFFPQEARKITDICLTKWWREELQERELNKGKMTISKTTFMHPVNLITGRGIHSSGGYSKVRATILNYLQENKYVFDEYPSYFIVTGRKMATA</sequence>
<keyword evidence="4" id="KW-0255">Endonuclease</keyword>
<dbReference type="Gene3D" id="1.10.8.10">
    <property type="entry name" value="DNA helicase RuvA subunit, C-terminal domain"/>
    <property type="match status" value="1"/>
</dbReference>
<keyword evidence="5" id="KW-1185">Reference proteome</keyword>